<dbReference type="GO" id="GO:0000182">
    <property type="term" value="F:rDNA binding"/>
    <property type="evidence" value="ECO:0007669"/>
    <property type="project" value="EnsemblFungi"/>
</dbReference>
<dbReference type="KEGG" id="ppa:PAS_chr4_0760"/>
<dbReference type="GO" id="GO:0006361">
    <property type="term" value="P:transcription initiation at RNA polymerase I promoter"/>
    <property type="evidence" value="ECO:0007669"/>
    <property type="project" value="EnsemblFungi"/>
</dbReference>
<reference evidence="3 4" key="1">
    <citation type="journal article" date="2009" name="Nat. Biotechnol.">
        <title>Genome sequence of the recombinant protein production host Pichia pastoris.</title>
        <authorList>
            <person name="De Schutter K."/>
            <person name="Lin Y.C."/>
            <person name="Tiels P."/>
            <person name="Van Hecke A."/>
            <person name="Glinka S."/>
            <person name="Weber-Lehmann J."/>
            <person name="Rouze P."/>
            <person name="Van de Peer Y."/>
            <person name="Callewaert N."/>
        </authorList>
    </citation>
    <scope>NUCLEOTIDE SEQUENCE [LARGE SCALE GENOMIC DNA]</scope>
    <source>
        <strain evidence="4">GS115 / ATCC 20864</strain>
    </source>
</reference>
<dbReference type="GeneID" id="8200653"/>
<dbReference type="GO" id="GO:0005730">
    <property type="term" value="C:nucleolus"/>
    <property type="evidence" value="ECO:0007669"/>
    <property type="project" value="EnsemblFungi"/>
</dbReference>
<sequence length="579" mass="66585">MMMSLQPSSKHSIDEHSESNSKRIRIDSSDKTSFSDKMIKSYIKSIIDSLDNEESLDKMDKLIYKLSLPLSHPESLQTDQLTAIFSILSSEIGKIDTRKCHGLIQGLLNVETKDSDLSTTYCKFLCVLVSASPKWVVEIVSKLVSRFVEGNVKLLHDTLKYIISVVPTSTNIIQKQLAKKFPNRNDKKKYLVHYVENLLYVSEYCPQLGLSCWSLIVENCIKLDVELQNEIEEADDEDLEAMEGTEDGDDNENDSDSASEDDDSDDDEDDADDFDESVALDEGPEAIDVADLSAKLDSIMMILMKTTDSYFVSSDDKPLITFNNLISMFRTHILPTHYTRVVQYLLFHVTQYQSELMDSFLVTLIDVAFQPKEMVSKRIKSMQYLASYMARAKNVSKSQIVFIISYLISWIEKYIHEREEEINDGRGMDRFKMFYSVFQSVLYIFCFRYSSLKTDANTWECNLDKFFQRVIMSKFNPLKFCNDNVVLIFARISQEQDICYCYSIIESNKCERRKGLTGSTSSTNPTTGSGISWDLTSKQEFSDLAAYFPFDPLFLRRTAKFISPNYIEWDNHDESDSDY</sequence>
<dbReference type="EMBL" id="FN392322">
    <property type="protein sequence ID" value="CAY72024.1"/>
    <property type="molecule type" value="Genomic_DNA"/>
</dbReference>
<dbReference type="OMA" id="VCSPAIV"/>
<dbReference type="Proteomes" id="UP000000314">
    <property type="component" value="Chromosome 4"/>
</dbReference>
<dbReference type="GO" id="GO:0001181">
    <property type="term" value="F:RNA polymerase I general transcription initiation factor activity"/>
    <property type="evidence" value="ECO:0007669"/>
    <property type="project" value="EnsemblFungi"/>
</dbReference>
<dbReference type="GO" id="GO:0001042">
    <property type="term" value="F:RNA polymerase I core binding"/>
    <property type="evidence" value="ECO:0007669"/>
    <property type="project" value="EnsemblFungi"/>
</dbReference>
<dbReference type="HOGENOM" id="CLU_010579_2_0_1"/>
<dbReference type="GO" id="GO:0001179">
    <property type="term" value="F:RNA polymerase I general transcription initiation factor binding"/>
    <property type="evidence" value="ECO:0007669"/>
    <property type="project" value="EnsemblFungi"/>
</dbReference>
<dbReference type="SUPFAM" id="SSF48371">
    <property type="entry name" value="ARM repeat"/>
    <property type="match status" value="1"/>
</dbReference>
<evidence type="ECO:0000313" key="3">
    <source>
        <dbReference type="EMBL" id="CAY72024.1"/>
    </source>
</evidence>
<dbReference type="eggNOG" id="KOG2434">
    <property type="taxonomic scope" value="Eukaryota"/>
</dbReference>
<evidence type="ECO:0000313" key="4">
    <source>
        <dbReference type="Proteomes" id="UP000000314"/>
    </source>
</evidence>
<feature type="compositionally biased region" description="Polar residues" evidence="2">
    <location>
        <begin position="1"/>
        <end position="10"/>
    </location>
</feature>
<dbReference type="PANTHER" id="PTHR12790">
    <property type="entry name" value="TRANSCRIPTION INITIATION FACTOR IA RRN3"/>
    <property type="match status" value="1"/>
</dbReference>
<feature type="compositionally biased region" description="Basic and acidic residues" evidence="2">
    <location>
        <begin position="11"/>
        <end position="29"/>
    </location>
</feature>
<feature type="region of interest" description="Disordered" evidence="2">
    <location>
        <begin position="232"/>
        <end position="278"/>
    </location>
</feature>
<dbReference type="FunCoup" id="C4R8U9">
    <property type="interactions" value="665"/>
</dbReference>
<protein>
    <submittedName>
        <fullName evidence="3">Protein required for transcription of rDNA by RNA polymerase I</fullName>
    </submittedName>
</protein>
<dbReference type="PANTHER" id="PTHR12790:SF0">
    <property type="entry name" value="RNA POLYMERASE I-SPECIFIC TRANSCRIPTION INITIATION FACTOR RRN3-RELATED"/>
    <property type="match status" value="1"/>
</dbReference>
<evidence type="ECO:0000256" key="1">
    <source>
        <dbReference type="ARBA" id="ARBA00010098"/>
    </source>
</evidence>
<dbReference type="AlphaFoldDB" id="C4R8U9"/>
<dbReference type="Pfam" id="PF05327">
    <property type="entry name" value="RRN3"/>
    <property type="match status" value="1"/>
</dbReference>
<dbReference type="OrthoDB" id="26970at2759"/>
<feature type="region of interest" description="Disordered" evidence="2">
    <location>
        <begin position="1"/>
        <end position="29"/>
    </location>
</feature>
<dbReference type="InterPro" id="IPR007991">
    <property type="entry name" value="RNA_pol_I_trans_ini_fac_RRN3"/>
</dbReference>
<comment type="similarity">
    <text evidence="1">Belongs to the RRN3 family.</text>
</comment>
<name>C4R8U9_KOMPG</name>
<dbReference type="RefSeq" id="XP_002494203.1">
    <property type="nucleotide sequence ID" value="XM_002494158.1"/>
</dbReference>
<keyword evidence="4" id="KW-1185">Reference proteome</keyword>
<evidence type="ECO:0000256" key="2">
    <source>
        <dbReference type="SAM" id="MobiDB-lite"/>
    </source>
</evidence>
<dbReference type="InParanoid" id="C4R8U9"/>
<proteinExistence type="inferred from homology"/>
<accession>C4R8U9</accession>
<dbReference type="InterPro" id="IPR016024">
    <property type="entry name" value="ARM-type_fold"/>
</dbReference>
<organism evidence="3 4">
    <name type="scientific">Komagataella phaffii (strain GS115 / ATCC 20864)</name>
    <name type="common">Yeast</name>
    <name type="synonym">Pichia pastoris</name>
    <dbReference type="NCBI Taxonomy" id="644223"/>
    <lineage>
        <taxon>Eukaryota</taxon>
        <taxon>Fungi</taxon>
        <taxon>Dikarya</taxon>
        <taxon>Ascomycota</taxon>
        <taxon>Saccharomycotina</taxon>
        <taxon>Pichiomycetes</taxon>
        <taxon>Pichiales</taxon>
        <taxon>Pichiaceae</taxon>
        <taxon>Komagataella</taxon>
    </lineage>
</organism>
<gene>
    <name evidence="3" type="ordered locus">PAS_chr4_0760</name>
</gene>
<dbReference type="SMR" id="C4R8U9"/>
<dbReference type="STRING" id="644223.C4R8U9"/>